<dbReference type="EMBL" id="JAIWIU010000072">
    <property type="protein sequence ID" value="MCA2016833.1"/>
    <property type="molecule type" value="Genomic_DNA"/>
</dbReference>
<protein>
    <submittedName>
        <fullName evidence="1">Uncharacterized protein</fullName>
    </submittedName>
</protein>
<keyword evidence="2" id="KW-1185">Reference proteome</keyword>
<reference evidence="2" key="1">
    <citation type="submission" date="2023-07" db="EMBL/GenBank/DDBJ databases">
        <title>Molecular identification of indigenous halophilic bacteria isolated from red sea cost, biodegradation of synthetic dyes and assessment of degraded metabolite toxicity.</title>
        <authorList>
            <person name="Chaieb K."/>
            <person name="Altayb H.N."/>
        </authorList>
    </citation>
    <scope>NUCLEOTIDE SEQUENCE [LARGE SCALE GENOMIC DNA]</scope>
    <source>
        <strain evidence="2">K20</strain>
    </source>
</reference>
<dbReference type="Proteomes" id="UP001199044">
    <property type="component" value="Unassembled WGS sequence"/>
</dbReference>
<evidence type="ECO:0000313" key="2">
    <source>
        <dbReference type="Proteomes" id="UP001199044"/>
    </source>
</evidence>
<name>A0ABS7YMB3_9VIBR</name>
<sequence>MELKYFDEKINQIQAEIELSKEDILRNLYERALDRTYDVAETFLKLNQAFKHLPKFKALSECRLNEETRELAYECSSELNAVDGQMHNKSYSQWVVVRKMFYQMNVDTIEYAQRILPKVISDYILRPQVHRLNIDIVNEKLGVLLDMNASSNARKFTEENLKIDNWNCISDEKIRQELFHVEFYIYAINLWVSAAIHTVEMIENLSEDVE</sequence>
<comment type="caution">
    <text evidence="1">The sequence shown here is derived from an EMBL/GenBank/DDBJ whole genome shotgun (WGS) entry which is preliminary data.</text>
</comment>
<evidence type="ECO:0000313" key="1">
    <source>
        <dbReference type="EMBL" id="MCA2016833.1"/>
    </source>
</evidence>
<accession>A0ABS7YMB3</accession>
<gene>
    <name evidence="1" type="ORF">LDJ79_11980</name>
</gene>
<dbReference type="RefSeq" id="WP_225250734.1">
    <property type="nucleotide sequence ID" value="NZ_JAIWIU010000072.1"/>
</dbReference>
<proteinExistence type="predicted"/>
<organism evidence="1 2">
    <name type="scientific">Vibrio tritonius</name>
    <dbReference type="NCBI Taxonomy" id="1435069"/>
    <lineage>
        <taxon>Bacteria</taxon>
        <taxon>Pseudomonadati</taxon>
        <taxon>Pseudomonadota</taxon>
        <taxon>Gammaproteobacteria</taxon>
        <taxon>Vibrionales</taxon>
        <taxon>Vibrionaceae</taxon>
        <taxon>Vibrio</taxon>
    </lineage>
</organism>